<accession>E5E4A6</accession>
<evidence type="ECO:0000313" key="1">
    <source>
        <dbReference type="EMBL" id="ADG36090.1"/>
    </source>
</evidence>
<dbReference type="RefSeq" id="YP_004009742.1">
    <property type="nucleotide sequence ID" value="NC_014661.1"/>
</dbReference>
<dbReference type="EMBL" id="GU911519">
    <property type="protein sequence ID" value="ADG36090.1"/>
    <property type="molecule type" value="Genomic_DNA"/>
</dbReference>
<gene>
    <name evidence="1" type="ORF">Acj61p125</name>
</gene>
<sequence length="158" mass="18176">MTQFILTIVGDTNDADYITATNTINDVDTMELPALTASNGTVYQTIQDYTELEFIEALAKVLKMPRETRHNWAQFEYDCTDLPVRETIRMLAQELYNIDITLLDEDEDADNPEEYYEAAFEILREYVQEFLPYGEFGIHSIVSISYCPATERTVLFGS</sequence>
<keyword evidence="2" id="KW-1185">Reference proteome</keyword>
<name>E5E4A6_9CAUD</name>
<organism evidence="1 2">
    <name type="scientific">Acinetobacter phage Acj61</name>
    <dbReference type="NCBI Taxonomy" id="760732"/>
    <lineage>
        <taxon>Viruses</taxon>
        <taxon>Duplodnaviria</taxon>
        <taxon>Heunggongvirae</taxon>
        <taxon>Uroviricota</taxon>
        <taxon>Caudoviricetes</taxon>
        <taxon>Pantevenvirales</taxon>
        <taxon>Straboviridae</taxon>
        <taxon>Twarogvirinae</taxon>
        <taxon>Lasallevirus</taxon>
        <taxon>Lasallevirus Acj61</taxon>
        <taxon>Acinetobacter virus Acj61</taxon>
    </lineage>
</organism>
<protein>
    <submittedName>
        <fullName evidence="1">Uncharacterized protein</fullName>
    </submittedName>
</protein>
<dbReference type="Proteomes" id="UP000008730">
    <property type="component" value="Segment"/>
</dbReference>
<dbReference type="GeneID" id="9926016"/>
<reference evidence="1 2" key="1">
    <citation type="journal article" date="2010" name="Virol. J.">
        <title>Genomes of the T4-related bacteriophages as windows on microbial genome evolution.</title>
        <authorList>
            <person name="Petrov V.M."/>
            <person name="Ratnayaka S."/>
            <person name="Nolan J.M."/>
            <person name="Miller E.S."/>
            <person name="Karam J.D."/>
        </authorList>
    </citation>
    <scope>NUCLEOTIDE SEQUENCE [LARGE SCALE GENOMIC DNA]</scope>
</reference>
<dbReference type="KEGG" id="vg:9926016"/>
<evidence type="ECO:0000313" key="2">
    <source>
        <dbReference type="Proteomes" id="UP000008730"/>
    </source>
</evidence>
<proteinExistence type="predicted"/>
<dbReference type="OrthoDB" id="28859at10239"/>